<dbReference type="SMART" id="SM00388">
    <property type="entry name" value="HisKA"/>
    <property type="match status" value="1"/>
</dbReference>
<dbReference type="SUPFAM" id="SSF158472">
    <property type="entry name" value="HAMP domain-like"/>
    <property type="match status" value="1"/>
</dbReference>
<dbReference type="Pfam" id="PF00512">
    <property type="entry name" value="HisKA"/>
    <property type="match status" value="1"/>
</dbReference>
<keyword evidence="8" id="KW-0175">Coiled coil</keyword>
<organism evidence="12 13">
    <name type="scientific">Anaerosacchariphilus polymeriproducens</name>
    <dbReference type="NCBI Taxonomy" id="1812858"/>
    <lineage>
        <taxon>Bacteria</taxon>
        <taxon>Bacillati</taxon>
        <taxon>Bacillota</taxon>
        <taxon>Clostridia</taxon>
        <taxon>Lachnospirales</taxon>
        <taxon>Lachnospiraceae</taxon>
        <taxon>Anaerosacchariphilus</taxon>
    </lineage>
</organism>
<feature type="coiled-coil region" evidence="8">
    <location>
        <begin position="234"/>
        <end position="261"/>
    </location>
</feature>
<dbReference type="SUPFAM" id="SSF47384">
    <property type="entry name" value="Homodimeric domain of signal transducing histidine kinase"/>
    <property type="match status" value="1"/>
</dbReference>
<evidence type="ECO:0000256" key="2">
    <source>
        <dbReference type="ARBA" id="ARBA00004370"/>
    </source>
</evidence>
<keyword evidence="5" id="KW-0808">Transferase</keyword>
<dbReference type="RefSeq" id="WP_115483173.1">
    <property type="nucleotide sequence ID" value="NZ_QRCT01000050.1"/>
</dbReference>
<dbReference type="EMBL" id="QRCT01000050">
    <property type="protein sequence ID" value="RDU22010.1"/>
    <property type="molecule type" value="Genomic_DNA"/>
</dbReference>
<keyword evidence="13" id="KW-1185">Reference proteome</keyword>
<dbReference type="InterPro" id="IPR036097">
    <property type="entry name" value="HisK_dim/P_sf"/>
</dbReference>
<dbReference type="GO" id="GO:0004721">
    <property type="term" value="F:phosphoprotein phosphatase activity"/>
    <property type="evidence" value="ECO:0007669"/>
    <property type="project" value="TreeGrafter"/>
</dbReference>
<dbReference type="OrthoDB" id="9786919at2"/>
<feature type="domain" description="HAMP" evidence="11">
    <location>
        <begin position="193"/>
        <end position="246"/>
    </location>
</feature>
<dbReference type="InterPro" id="IPR003660">
    <property type="entry name" value="HAMP_dom"/>
</dbReference>
<dbReference type="CDD" id="cd06225">
    <property type="entry name" value="HAMP"/>
    <property type="match status" value="1"/>
</dbReference>
<dbReference type="GO" id="GO:0000155">
    <property type="term" value="F:phosphorelay sensor kinase activity"/>
    <property type="evidence" value="ECO:0007669"/>
    <property type="project" value="InterPro"/>
</dbReference>
<dbReference type="InterPro" id="IPR004358">
    <property type="entry name" value="Sig_transdc_His_kin-like_C"/>
</dbReference>
<comment type="subcellular location">
    <subcellularLocation>
        <location evidence="2">Membrane</location>
    </subcellularLocation>
</comment>
<feature type="transmembrane region" description="Helical" evidence="9">
    <location>
        <begin position="172"/>
        <end position="192"/>
    </location>
</feature>
<evidence type="ECO:0000313" key="13">
    <source>
        <dbReference type="Proteomes" id="UP000255036"/>
    </source>
</evidence>
<dbReference type="InterPro" id="IPR003661">
    <property type="entry name" value="HisK_dim/P_dom"/>
</dbReference>
<feature type="domain" description="Histidine kinase" evidence="10">
    <location>
        <begin position="254"/>
        <end position="467"/>
    </location>
</feature>
<evidence type="ECO:0000256" key="9">
    <source>
        <dbReference type="SAM" id="Phobius"/>
    </source>
</evidence>
<dbReference type="GO" id="GO:0005886">
    <property type="term" value="C:plasma membrane"/>
    <property type="evidence" value="ECO:0007669"/>
    <property type="project" value="TreeGrafter"/>
</dbReference>
<evidence type="ECO:0000313" key="12">
    <source>
        <dbReference type="EMBL" id="RDU22010.1"/>
    </source>
</evidence>
<name>A0A371ARD7_9FIRM</name>
<dbReference type="FunFam" id="3.30.565.10:FF:000006">
    <property type="entry name" value="Sensor histidine kinase WalK"/>
    <property type="match status" value="1"/>
</dbReference>
<dbReference type="SUPFAM" id="SSF55874">
    <property type="entry name" value="ATPase domain of HSP90 chaperone/DNA topoisomerase II/histidine kinase"/>
    <property type="match status" value="1"/>
</dbReference>
<comment type="caution">
    <text evidence="12">The sequence shown here is derived from an EMBL/GenBank/DDBJ whole genome shotgun (WGS) entry which is preliminary data.</text>
</comment>
<dbReference type="InterPro" id="IPR003594">
    <property type="entry name" value="HATPase_dom"/>
</dbReference>
<dbReference type="Proteomes" id="UP000255036">
    <property type="component" value="Unassembled WGS sequence"/>
</dbReference>
<dbReference type="InterPro" id="IPR050351">
    <property type="entry name" value="BphY/WalK/GraS-like"/>
</dbReference>
<protein>
    <recommendedName>
        <fullName evidence="3">histidine kinase</fullName>
        <ecNumber evidence="3">2.7.13.3</ecNumber>
    </recommendedName>
</protein>
<dbReference type="SMART" id="SM00304">
    <property type="entry name" value="HAMP"/>
    <property type="match status" value="1"/>
</dbReference>
<dbReference type="InterPro" id="IPR036890">
    <property type="entry name" value="HATPase_C_sf"/>
</dbReference>
<dbReference type="CDD" id="cd00075">
    <property type="entry name" value="HATPase"/>
    <property type="match status" value="1"/>
</dbReference>
<feature type="transmembrane region" description="Helical" evidence="9">
    <location>
        <begin position="12"/>
        <end position="35"/>
    </location>
</feature>
<dbReference type="Gene3D" id="1.10.287.130">
    <property type="match status" value="1"/>
</dbReference>
<proteinExistence type="predicted"/>
<evidence type="ECO:0000256" key="4">
    <source>
        <dbReference type="ARBA" id="ARBA00022553"/>
    </source>
</evidence>
<dbReference type="Gene3D" id="3.30.565.10">
    <property type="entry name" value="Histidine kinase-like ATPase, C-terminal domain"/>
    <property type="match status" value="1"/>
</dbReference>
<dbReference type="SMART" id="SM00387">
    <property type="entry name" value="HATPase_c"/>
    <property type="match status" value="1"/>
</dbReference>
<evidence type="ECO:0000256" key="3">
    <source>
        <dbReference type="ARBA" id="ARBA00012438"/>
    </source>
</evidence>
<comment type="catalytic activity">
    <reaction evidence="1">
        <text>ATP + protein L-histidine = ADP + protein N-phospho-L-histidine.</text>
        <dbReference type="EC" id="2.7.13.3"/>
    </reaction>
</comment>
<evidence type="ECO:0000259" key="11">
    <source>
        <dbReference type="PROSITE" id="PS50885"/>
    </source>
</evidence>
<dbReference type="InterPro" id="IPR005467">
    <property type="entry name" value="His_kinase_dom"/>
</dbReference>
<accession>A0A371ARD7</accession>
<dbReference type="PRINTS" id="PR00344">
    <property type="entry name" value="BCTRLSENSOR"/>
</dbReference>
<evidence type="ECO:0000256" key="5">
    <source>
        <dbReference type="ARBA" id="ARBA00022679"/>
    </source>
</evidence>
<sequence length="469" mass="53160">MKNKNFSLKSKLSLSISLVVLLIVALISLLANYFIEDQFKDYILIQQKKTTHQIITSISQQYNNQSDSWDIDFIHKIGMDALYNGYIISVYDSKNNTVWDAKSCDMELCNEIMNDISDRMMVKYPSINGTFITNEYPAINNKQQVGTVKISNFGPYFLSKDDFQFLDSLNQLLIGIGIFSLAVSILVGFYLAKKLTNPISKTVEVSKRISFGDYGARIQEETNTKEIDELILSINHMAETLENQENLRKQLTADVAHELRTPLTTVQTHMEALIEGIWEPTTKRLQSCYDEITRICKLVNDLERLAKLEGQNLNLKKTSINLLELTNKVIYNFEVELKNKYLKINVSGNCQDIPADEDRINQVLTNLISNAVKYTPYEGSIEINLSETETSALLSISDNGIGIPESELPYIFERFYRADKSRNRMTGGSGIGLAIVKSIITAHRGSIEVTSNLNEGSCFTIILPKYRNQ</sequence>
<gene>
    <name evidence="12" type="ORF">DWV06_15875</name>
</gene>
<dbReference type="GO" id="GO:0016036">
    <property type="term" value="P:cellular response to phosphate starvation"/>
    <property type="evidence" value="ECO:0007669"/>
    <property type="project" value="TreeGrafter"/>
</dbReference>
<evidence type="ECO:0000259" key="10">
    <source>
        <dbReference type="PROSITE" id="PS50109"/>
    </source>
</evidence>
<dbReference type="PANTHER" id="PTHR45453">
    <property type="entry name" value="PHOSPHATE REGULON SENSOR PROTEIN PHOR"/>
    <property type="match status" value="1"/>
</dbReference>
<reference evidence="12 13" key="1">
    <citation type="submission" date="2018-07" db="EMBL/GenBank/DDBJ databases">
        <title>Anaerosacharophilus polymeroproducens gen. nov. sp. nov., an anaerobic bacterium isolated from salt field.</title>
        <authorList>
            <person name="Kim W."/>
            <person name="Yang S.-H."/>
            <person name="Oh J."/>
            <person name="Lee J.-H."/>
            <person name="Kwon K.K."/>
        </authorList>
    </citation>
    <scope>NUCLEOTIDE SEQUENCE [LARGE SCALE GENOMIC DNA]</scope>
    <source>
        <strain evidence="12 13">MCWD5</strain>
    </source>
</reference>
<keyword evidence="4" id="KW-0597">Phosphoprotein</keyword>
<evidence type="ECO:0000256" key="1">
    <source>
        <dbReference type="ARBA" id="ARBA00000085"/>
    </source>
</evidence>
<dbReference type="Pfam" id="PF02518">
    <property type="entry name" value="HATPase_c"/>
    <property type="match status" value="1"/>
</dbReference>
<evidence type="ECO:0000256" key="8">
    <source>
        <dbReference type="SAM" id="Coils"/>
    </source>
</evidence>
<evidence type="ECO:0000256" key="7">
    <source>
        <dbReference type="ARBA" id="ARBA00023012"/>
    </source>
</evidence>
<keyword evidence="9" id="KW-0812">Transmembrane</keyword>
<dbReference type="AlphaFoldDB" id="A0A371ARD7"/>
<dbReference type="PROSITE" id="PS50885">
    <property type="entry name" value="HAMP"/>
    <property type="match status" value="1"/>
</dbReference>
<keyword evidence="9" id="KW-1133">Transmembrane helix</keyword>
<keyword evidence="6 12" id="KW-0418">Kinase</keyword>
<dbReference type="PROSITE" id="PS50109">
    <property type="entry name" value="HIS_KIN"/>
    <property type="match status" value="1"/>
</dbReference>
<dbReference type="PANTHER" id="PTHR45453:SF1">
    <property type="entry name" value="PHOSPHATE REGULON SENSOR PROTEIN PHOR"/>
    <property type="match status" value="1"/>
</dbReference>
<dbReference type="CDD" id="cd00082">
    <property type="entry name" value="HisKA"/>
    <property type="match status" value="1"/>
</dbReference>
<dbReference type="Gene3D" id="6.10.340.10">
    <property type="match status" value="1"/>
</dbReference>
<keyword evidence="7" id="KW-0902">Two-component regulatory system</keyword>
<dbReference type="Pfam" id="PF00672">
    <property type="entry name" value="HAMP"/>
    <property type="match status" value="1"/>
</dbReference>
<keyword evidence="9" id="KW-0472">Membrane</keyword>
<dbReference type="EC" id="2.7.13.3" evidence="3"/>
<evidence type="ECO:0000256" key="6">
    <source>
        <dbReference type="ARBA" id="ARBA00022777"/>
    </source>
</evidence>